<reference evidence="2" key="1">
    <citation type="submission" date="2017-09" db="EMBL/GenBank/DDBJ databases">
        <title>Depth-based differentiation of microbial function through sediment-hosted aquifers and enrichment of novel symbionts in the deep terrestrial subsurface.</title>
        <authorList>
            <person name="Probst A.J."/>
            <person name="Ladd B."/>
            <person name="Jarett J.K."/>
            <person name="Geller-Mcgrath D.E."/>
            <person name="Sieber C.M.K."/>
            <person name="Emerson J.B."/>
            <person name="Anantharaman K."/>
            <person name="Thomas B.C."/>
            <person name="Malmstrom R."/>
            <person name="Stieglmeier M."/>
            <person name="Klingl A."/>
            <person name="Woyke T."/>
            <person name="Ryan C.M."/>
            <person name="Banfield J.F."/>
        </authorList>
    </citation>
    <scope>NUCLEOTIDE SEQUENCE [LARGE SCALE GENOMIC DNA]</scope>
</reference>
<sequence>MDLWVVLYDHQLDLPAGEHLKQCDKVTFWTWKAMEIKNLEQNFEQVEKLSPSCRKVLGCYMYDYSEGKPMLASLMQKQCNLGLRWLRQGRIEGMIFLASCICDLGLESVEWTRRWIQEMGDCPIRVKLSKNSSN</sequence>
<proteinExistence type="predicted"/>
<accession>A0A2M7M1M4</accession>
<dbReference type="AlphaFoldDB" id="A0A2M7M1M4"/>
<dbReference type="EMBL" id="PFJK01000302">
    <property type="protein sequence ID" value="PIX76600.1"/>
    <property type="molecule type" value="Genomic_DNA"/>
</dbReference>
<organism evidence="1 2">
    <name type="scientific">bacterium (Candidatus Ratteibacteria) CG_4_10_14_3_um_filter_41_18</name>
    <dbReference type="NCBI Taxonomy" id="2014287"/>
    <lineage>
        <taxon>Bacteria</taxon>
        <taxon>Candidatus Ratteibacteria</taxon>
    </lineage>
</organism>
<evidence type="ECO:0000313" key="1">
    <source>
        <dbReference type="EMBL" id="PIX76600.1"/>
    </source>
</evidence>
<dbReference type="Proteomes" id="UP000229703">
    <property type="component" value="Unassembled WGS sequence"/>
</dbReference>
<gene>
    <name evidence="1" type="ORF">COZ37_07030</name>
</gene>
<protein>
    <submittedName>
        <fullName evidence="1">Uncharacterized protein</fullName>
    </submittedName>
</protein>
<name>A0A2M7M1M4_9BACT</name>
<evidence type="ECO:0000313" key="2">
    <source>
        <dbReference type="Proteomes" id="UP000229703"/>
    </source>
</evidence>
<comment type="caution">
    <text evidence="1">The sequence shown here is derived from an EMBL/GenBank/DDBJ whole genome shotgun (WGS) entry which is preliminary data.</text>
</comment>